<dbReference type="InterPro" id="IPR001977">
    <property type="entry name" value="Depp_CoAkinase"/>
</dbReference>
<dbReference type="GO" id="GO:0015937">
    <property type="term" value="P:coenzyme A biosynthetic process"/>
    <property type="evidence" value="ECO:0007669"/>
    <property type="project" value="UniProtKB-UniRule"/>
</dbReference>
<evidence type="ECO:0000256" key="1">
    <source>
        <dbReference type="ARBA" id="ARBA00009018"/>
    </source>
</evidence>
<keyword evidence="4 5" id="KW-0173">Coenzyme A biosynthesis</keyword>
<keyword evidence="5" id="KW-0808">Transferase</keyword>
<dbReference type="OrthoDB" id="9812943at2"/>
<evidence type="ECO:0000256" key="3">
    <source>
        <dbReference type="ARBA" id="ARBA00022840"/>
    </source>
</evidence>
<gene>
    <name evidence="5" type="primary">coaE</name>
    <name evidence="7" type="ORF">CEY16_05820</name>
</gene>
<evidence type="ECO:0000313" key="8">
    <source>
        <dbReference type="Proteomes" id="UP000243524"/>
    </source>
</evidence>
<dbReference type="FunFam" id="3.40.50.300:FF:000485">
    <property type="entry name" value="Dephospho-CoA kinase CAB5"/>
    <property type="match status" value="1"/>
</dbReference>
<dbReference type="HAMAP" id="MF_00376">
    <property type="entry name" value="Dephospho_CoA_kinase"/>
    <property type="match status" value="1"/>
</dbReference>
<dbReference type="PROSITE" id="PS51219">
    <property type="entry name" value="DPCK"/>
    <property type="match status" value="1"/>
</dbReference>
<evidence type="ECO:0000256" key="5">
    <source>
        <dbReference type="HAMAP-Rule" id="MF_00376"/>
    </source>
</evidence>
<dbReference type="SUPFAM" id="SSF52540">
    <property type="entry name" value="P-loop containing nucleoside triphosphate hydrolases"/>
    <property type="match status" value="1"/>
</dbReference>
<comment type="catalytic activity">
    <reaction evidence="5">
        <text>3'-dephospho-CoA + ATP = ADP + CoA + H(+)</text>
        <dbReference type="Rhea" id="RHEA:18245"/>
        <dbReference type="ChEBI" id="CHEBI:15378"/>
        <dbReference type="ChEBI" id="CHEBI:30616"/>
        <dbReference type="ChEBI" id="CHEBI:57287"/>
        <dbReference type="ChEBI" id="CHEBI:57328"/>
        <dbReference type="ChEBI" id="CHEBI:456216"/>
        <dbReference type="EC" id="2.7.1.24"/>
    </reaction>
</comment>
<dbReference type="AlphaFoldDB" id="A0A2I0QY35"/>
<dbReference type="RefSeq" id="WP_101331000.1">
    <property type="nucleotide sequence ID" value="NZ_PJNH01000001.1"/>
</dbReference>
<comment type="pathway">
    <text evidence="5">Cofactor biosynthesis; coenzyme A biosynthesis; CoA from (R)-pantothenate: step 5/5.</text>
</comment>
<dbReference type="GO" id="GO:0005737">
    <property type="term" value="C:cytoplasm"/>
    <property type="evidence" value="ECO:0007669"/>
    <property type="project" value="UniProtKB-SubCell"/>
</dbReference>
<comment type="similarity">
    <text evidence="1 5">Belongs to the CoaE family.</text>
</comment>
<dbReference type="Pfam" id="PF01121">
    <property type="entry name" value="CoaE"/>
    <property type="match status" value="1"/>
</dbReference>
<organism evidence="7 8">
    <name type="scientific">Halalkalibacillus sediminis</name>
    <dbReference type="NCBI Taxonomy" id="2018042"/>
    <lineage>
        <taxon>Bacteria</taxon>
        <taxon>Bacillati</taxon>
        <taxon>Bacillota</taxon>
        <taxon>Bacilli</taxon>
        <taxon>Bacillales</taxon>
        <taxon>Bacillaceae</taxon>
        <taxon>Halalkalibacillus</taxon>
    </lineage>
</organism>
<keyword evidence="5 7" id="KW-0418">Kinase</keyword>
<evidence type="ECO:0000256" key="4">
    <source>
        <dbReference type="ARBA" id="ARBA00022993"/>
    </source>
</evidence>
<comment type="function">
    <text evidence="5">Catalyzes the phosphorylation of the 3'-hydroxyl group of dephosphocoenzyme A to form coenzyme A.</text>
</comment>
<keyword evidence="2 5" id="KW-0547">Nucleotide-binding</keyword>
<evidence type="ECO:0000313" key="7">
    <source>
        <dbReference type="EMBL" id="PKR79256.1"/>
    </source>
</evidence>
<reference evidence="7 8" key="1">
    <citation type="submission" date="2017-06" db="EMBL/GenBank/DDBJ databases">
        <title>the draft geome sequence of Illustriluteabacillus marina B3227.</title>
        <authorList>
            <person name="He R.-H."/>
            <person name="Du Z.-J."/>
        </authorList>
    </citation>
    <scope>NUCLEOTIDE SEQUENCE [LARGE SCALE GENOMIC DNA]</scope>
    <source>
        <strain evidence="7 8">B3227</strain>
    </source>
</reference>
<sequence length="201" mass="23015">MTVVIGLTGSIATGKSTISEMFKEWNIPVVDADQIARKVVEPGEEAYKKIVKAFGEDVLYEDGTLNRKALGSIVFQNEERRTELNGIIHPEIRKEMLQQRDHHVNQDVDAVVMDIPLLFESELFDYVEKILVVYVNPSVQLERLMERDNSTEKEASERIKSQISIEEKRERADAIIDNGGTVEESNQQLKDILKKWEIDID</sequence>
<dbReference type="EC" id="2.7.1.24" evidence="5 6"/>
<protein>
    <recommendedName>
        <fullName evidence="5 6">Dephospho-CoA kinase</fullName>
        <ecNumber evidence="5 6">2.7.1.24</ecNumber>
    </recommendedName>
    <alternativeName>
        <fullName evidence="5">Dephosphocoenzyme A kinase</fullName>
    </alternativeName>
</protein>
<evidence type="ECO:0000256" key="2">
    <source>
        <dbReference type="ARBA" id="ARBA00022741"/>
    </source>
</evidence>
<keyword evidence="8" id="KW-1185">Reference proteome</keyword>
<dbReference type="PANTHER" id="PTHR10695:SF46">
    <property type="entry name" value="BIFUNCTIONAL COENZYME A SYNTHASE-RELATED"/>
    <property type="match status" value="1"/>
</dbReference>
<comment type="caution">
    <text evidence="7">The sequence shown here is derived from an EMBL/GenBank/DDBJ whole genome shotgun (WGS) entry which is preliminary data.</text>
</comment>
<dbReference type="NCBIfam" id="TIGR00152">
    <property type="entry name" value="dephospho-CoA kinase"/>
    <property type="match status" value="1"/>
</dbReference>
<feature type="binding site" evidence="5">
    <location>
        <begin position="12"/>
        <end position="17"/>
    </location>
    <ligand>
        <name>ATP</name>
        <dbReference type="ChEBI" id="CHEBI:30616"/>
    </ligand>
</feature>
<comment type="subcellular location">
    <subcellularLocation>
        <location evidence="5">Cytoplasm</location>
    </subcellularLocation>
</comment>
<dbReference type="PANTHER" id="PTHR10695">
    <property type="entry name" value="DEPHOSPHO-COA KINASE-RELATED"/>
    <property type="match status" value="1"/>
</dbReference>
<dbReference type="InterPro" id="IPR027417">
    <property type="entry name" value="P-loop_NTPase"/>
</dbReference>
<name>A0A2I0QY35_9BACI</name>
<dbReference type="GO" id="GO:0005524">
    <property type="term" value="F:ATP binding"/>
    <property type="evidence" value="ECO:0007669"/>
    <property type="project" value="UniProtKB-UniRule"/>
</dbReference>
<accession>A0A2I0QY35</accession>
<dbReference type="Gene3D" id="3.40.50.300">
    <property type="entry name" value="P-loop containing nucleotide triphosphate hydrolases"/>
    <property type="match status" value="1"/>
</dbReference>
<dbReference type="EMBL" id="PJNH01000001">
    <property type="protein sequence ID" value="PKR79256.1"/>
    <property type="molecule type" value="Genomic_DNA"/>
</dbReference>
<dbReference type="UniPathway" id="UPA00241">
    <property type="reaction ID" value="UER00356"/>
</dbReference>
<keyword evidence="3 5" id="KW-0067">ATP-binding</keyword>
<dbReference type="GO" id="GO:0004140">
    <property type="term" value="F:dephospho-CoA kinase activity"/>
    <property type="evidence" value="ECO:0007669"/>
    <property type="project" value="UniProtKB-UniRule"/>
</dbReference>
<evidence type="ECO:0000256" key="6">
    <source>
        <dbReference type="NCBIfam" id="TIGR00152"/>
    </source>
</evidence>
<proteinExistence type="inferred from homology"/>
<dbReference type="CDD" id="cd02022">
    <property type="entry name" value="DPCK"/>
    <property type="match status" value="1"/>
</dbReference>
<keyword evidence="5" id="KW-0963">Cytoplasm</keyword>
<dbReference type="Proteomes" id="UP000243524">
    <property type="component" value="Unassembled WGS sequence"/>
</dbReference>